<dbReference type="AlphaFoldDB" id="A0ABD2BN36"/>
<proteinExistence type="predicted"/>
<dbReference type="InterPro" id="IPR018783">
    <property type="entry name" value="TF_ENY2"/>
</dbReference>
<organism evidence="1 2">
    <name type="scientific">Vespula squamosa</name>
    <name type="common">Southern yellow jacket</name>
    <name type="synonym">Wasp</name>
    <dbReference type="NCBI Taxonomy" id="30214"/>
    <lineage>
        <taxon>Eukaryota</taxon>
        <taxon>Metazoa</taxon>
        <taxon>Ecdysozoa</taxon>
        <taxon>Arthropoda</taxon>
        <taxon>Hexapoda</taxon>
        <taxon>Insecta</taxon>
        <taxon>Pterygota</taxon>
        <taxon>Neoptera</taxon>
        <taxon>Endopterygota</taxon>
        <taxon>Hymenoptera</taxon>
        <taxon>Apocrita</taxon>
        <taxon>Aculeata</taxon>
        <taxon>Vespoidea</taxon>
        <taxon>Vespidae</taxon>
        <taxon>Vespinae</taxon>
        <taxon>Vespula</taxon>
    </lineage>
</organism>
<protein>
    <submittedName>
        <fullName evidence="1">Transcription and mRNA export factor ENY2-like</fullName>
    </submittedName>
</protein>
<dbReference type="Gene3D" id="1.10.246.140">
    <property type="match status" value="1"/>
</dbReference>
<evidence type="ECO:0000313" key="1">
    <source>
        <dbReference type="EMBL" id="KAL2734191.1"/>
    </source>
</evidence>
<name>A0ABD2BN36_VESSQ</name>
<dbReference type="Proteomes" id="UP001607302">
    <property type="component" value="Unassembled WGS sequence"/>
</dbReference>
<reference evidence="1 2" key="1">
    <citation type="journal article" date="2024" name="Ann. Entomol. Soc. Am.">
        <title>Genomic analyses of the southern and eastern yellowjacket wasps (Hymenoptera: Vespidae) reveal evolutionary signatures of social life.</title>
        <authorList>
            <person name="Catto M.A."/>
            <person name="Caine P.B."/>
            <person name="Orr S.E."/>
            <person name="Hunt B.G."/>
            <person name="Goodisman M.A.D."/>
        </authorList>
    </citation>
    <scope>NUCLEOTIDE SEQUENCE [LARGE SCALE GENOMIC DNA]</scope>
    <source>
        <strain evidence="1">233</strain>
        <tissue evidence="1">Head and thorax</tissue>
    </source>
</reference>
<dbReference type="InterPro" id="IPR038212">
    <property type="entry name" value="TF_EnY2_sf"/>
</dbReference>
<dbReference type="Pfam" id="PF10163">
    <property type="entry name" value="EnY2"/>
    <property type="match status" value="1"/>
</dbReference>
<evidence type="ECO:0000313" key="2">
    <source>
        <dbReference type="Proteomes" id="UP001607302"/>
    </source>
</evidence>
<dbReference type="EMBL" id="JAUDFV010000074">
    <property type="protein sequence ID" value="KAL2734191.1"/>
    <property type="molecule type" value="Genomic_DNA"/>
</dbReference>
<gene>
    <name evidence="1" type="ORF">V1478_003889</name>
</gene>
<comment type="caution">
    <text evidence="1">The sequence shown here is derived from an EMBL/GenBank/DDBJ whole genome shotgun (WGS) entry which is preliminary data.</text>
</comment>
<accession>A0ABD2BN36</accession>
<sequence length="102" mass="11713">MLDQVQSGSIRNNNKFQLLMKTAPHQRLVMVGDRDGQIERAFKTTIGGMWMERSEHGHDITYDTLLSMVTSKARTLVPDSVKKELLQKIKNQLVAQEEKLKM</sequence>
<keyword evidence="2" id="KW-1185">Reference proteome</keyword>